<dbReference type="AlphaFoldDB" id="A0A422Z9K8"/>
<dbReference type="GO" id="GO:0005524">
    <property type="term" value="F:ATP binding"/>
    <property type="evidence" value="ECO:0007669"/>
    <property type="project" value="InterPro"/>
</dbReference>
<gene>
    <name evidence="2" type="ORF">BL124_00031940</name>
</gene>
<dbReference type="Pfam" id="PF13304">
    <property type="entry name" value="AAA_21"/>
    <property type="match status" value="1"/>
</dbReference>
<feature type="domain" description="ATPase AAA-type core" evidence="1">
    <location>
        <begin position="207"/>
        <end position="439"/>
    </location>
</feature>
<dbReference type="InterPro" id="IPR003959">
    <property type="entry name" value="ATPase_AAA_core"/>
</dbReference>
<evidence type="ECO:0000259" key="1">
    <source>
        <dbReference type="Pfam" id="PF13304"/>
    </source>
</evidence>
<comment type="caution">
    <text evidence="2">The sequence shown here is derived from an EMBL/GenBank/DDBJ whole genome shotgun (WGS) entry which is preliminary data.</text>
</comment>
<dbReference type="GO" id="GO:0016887">
    <property type="term" value="F:ATP hydrolysis activity"/>
    <property type="evidence" value="ECO:0007669"/>
    <property type="project" value="InterPro"/>
</dbReference>
<accession>A0A422Z9K8</accession>
<organism evidence="2 3">
    <name type="scientific">Klebsiella pneumoniae</name>
    <dbReference type="NCBI Taxonomy" id="573"/>
    <lineage>
        <taxon>Bacteria</taxon>
        <taxon>Pseudomonadati</taxon>
        <taxon>Pseudomonadota</taxon>
        <taxon>Gammaproteobacteria</taxon>
        <taxon>Enterobacterales</taxon>
        <taxon>Enterobacteriaceae</taxon>
        <taxon>Klebsiella/Raoultella group</taxon>
        <taxon>Klebsiella</taxon>
        <taxon>Klebsiella pneumoniae complex</taxon>
    </lineage>
</organism>
<dbReference type="EMBL" id="MPYG04000246">
    <property type="protein sequence ID" value="ROG84984.1"/>
    <property type="molecule type" value="Genomic_DNA"/>
</dbReference>
<dbReference type="RefSeq" id="WP_023342637.1">
    <property type="nucleotide sequence ID" value="NZ_AP022527.1"/>
</dbReference>
<proteinExistence type="predicted"/>
<dbReference type="Gene3D" id="3.40.50.300">
    <property type="entry name" value="P-loop containing nucleotide triphosphate hydrolases"/>
    <property type="match status" value="1"/>
</dbReference>
<sequence length="534" mass="60978">MKIYLTINESFKKYLKPGNDRAFFLKIPDAIPSLFEGLECDLVIVGGSDYICIDDFSRIIIDKNSNFYNDISEQLSKSGTIEISKLLTAKNNKSFFSQVMSDNSYYQIKDILKTKSKRFLLKIRDIGALSEYKGDVKPNRYILDRLLVTNKQKYAYSKGIKYISSRSDKAYISKTAVDNLSCEIQHPIENYTIALNFNNNALGRTPINVFIGKNATGKSFALKHISHEFISGHSSSDVINKVIVISNTIQDQYVKNQKQFKKISKGIPVDYEYYSAVSKKSFNEEDGITSPKLQTLISKVIDRSNTEKLPFDPLIILDKHIKKVLNQVDSRFTLDSGVSLSSLWDLKLFALNGSVRLDEVWFIEKINGLREIIYSSGQYYALFLMAYILSSIQNNSIILIDEIENFLHPNLIISLISSLSDLLISTNSICLIATHSLYVAREIPRSGVHIFEKDIDNSIYTFNPNIETYGEDLQKLSAYVFFSKDRESKYNEKIKNIAKRYNTKKDLIDDLHGDLSYSLLSRIADKIDENKKTK</sequence>
<protein>
    <recommendedName>
        <fullName evidence="1">ATPase AAA-type core domain-containing protein</fullName>
    </recommendedName>
</protein>
<dbReference type="InterPro" id="IPR027417">
    <property type="entry name" value="P-loop_NTPase"/>
</dbReference>
<dbReference type="SUPFAM" id="SSF52540">
    <property type="entry name" value="P-loop containing nucleoside triphosphate hydrolases"/>
    <property type="match status" value="1"/>
</dbReference>
<evidence type="ECO:0000313" key="2">
    <source>
        <dbReference type="EMBL" id="ROG84984.1"/>
    </source>
</evidence>
<evidence type="ECO:0000313" key="3">
    <source>
        <dbReference type="Proteomes" id="UP000283322"/>
    </source>
</evidence>
<dbReference type="Proteomes" id="UP000283322">
    <property type="component" value="Unassembled WGS sequence"/>
</dbReference>
<reference evidence="2 3" key="1">
    <citation type="submission" date="2018-10" db="EMBL/GenBank/DDBJ databases">
        <authorList>
            <person name="Vanduin D."/>
            <person name="Fouts D."/>
            <person name="Wright M."/>
            <person name="Sutton G."/>
            <person name="Nguyen K."/>
            <person name="Kreiswirth B."/>
            <person name="Chen L."/>
            <person name="Rojas L."/>
            <person name="Hujer A."/>
            <person name="Hujer K."/>
            <person name="Bonomo R."/>
            <person name="Adams M."/>
        </authorList>
    </citation>
    <scope>NUCLEOTIDE SEQUENCE [LARGE SCALE GENOMIC DNA]</scope>
    <source>
        <strain evidence="2 3">CRK0165</strain>
    </source>
</reference>
<name>A0A422Z9K8_KLEPN</name>